<name>A0A7C8BU36_9MICO</name>
<keyword evidence="10 12" id="KW-0406">Ion transport</keyword>
<keyword evidence="4 12" id="KW-1003">Cell membrane</keyword>
<keyword evidence="7 12" id="KW-0769">Symport</keyword>
<feature type="transmembrane region" description="Helical" evidence="12">
    <location>
        <begin position="424"/>
        <end position="445"/>
    </location>
</feature>
<evidence type="ECO:0000259" key="13">
    <source>
        <dbReference type="Pfam" id="PF02705"/>
    </source>
</evidence>
<protein>
    <recommendedName>
        <fullName evidence="12">Probable potassium transport system protein Kup</fullName>
    </recommendedName>
</protein>
<dbReference type="AlphaFoldDB" id="A0A7C8BU36"/>
<dbReference type="InterPro" id="IPR003855">
    <property type="entry name" value="K+_transporter"/>
</dbReference>
<dbReference type="Pfam" id="PF22776">
    <property type="entry name" value="K_trans_C"/>
    <property type="match status" value="1"/>
</dbReference>
<dbReference type="GO" id="GO:0015293">
    <property type="term" value="F:symporter activity"/>
    <property type="evidence" value="ECO:0007669"/>
    <property type="project" value="UniProtKB-UniRule"/>
</dbReference>
<dbReference type="OrthoDB" id="9805577at2"/>
<feature type="transmembrane region" description="Helical" evidence="12">
    <location>
        <begin position="398"/>
        <end position="418"/>
    </location>
</feature>
<keyword evidence="9 12" id="KW-1133">Transmembrane helix</keyword>
<comment type="similarity">
    <text evidence="2 12">Belongs to the HAK/KUP transporter (TC 2.A.72) family.</text>
</comment>
<feature type="transmembrane region" description="Helical" evidence="12">
    <location>
        <begin position="290"/>
        <end position="321"/>
    </location>
</feature>
<evidence type="ECO:0000313" key="15">
    <source>
        <dbReference type="EMBL" id="KAB1632023.1"/>
    </source>
</evidence>
<evidence type="ECO:0000256" key="5">
    <source>
        <dbReference type="ARBA" id="ARBA00022538"/>
    </source>
</evidence>
<comment type="catalytic activity">
    <reaction evidence="12">
        <text>K(+)(in) + H(+)(in) = K(+)(out) + H(+)(out)</text>
        <dbReference type="Rhea" id="RHEA:28490"/>
        <dbReference type="ChEBI" id="CHEBI:15378"/>
        <dbReference type="ChEBI" id="CHEBI:29103"/>
    </reaction>
</comment>
<evidence type="ECO:0000256" key="3">
    <source>
        <dbReference type="ARBA" id="ARBA00022448"/>
    </source>
</evidence>
<dbReference type="PANTHER" id="PTHR30540:SF79">
    <property type="entry name" value="LOW AFFINITY POTASSIUM TRANSPORT SYSTEM PROTEIN KUP"/>
    <property type="match status" value="1"/>
</dbReference>
<dbReference type="InterPro" id="IPR053952">
    <property type="entry name" value="K_trans_C"/>
</dbReference>
<evidence type="ECO:0000259" key="14">
    <source>
        <dbReference type="Pfam" id="PF22776"/>
    </source>
</evidence>
<dbReference type="PANTHER" id="PTHR30540">
    <property type="entry name" value="OSMOTIC STRESS POTASSIUM TRANSPORTER"/>
    <property type="match status" value="1"/>
</dbReference>
<dbReference type="Proteomes" id="UP000481339">
    <property type="component" value="Unassembled WGS sequence"/>
</dbReference>
<dbReference type="InterPro" id="IPR053951">
    <property type="entry name" value="K_trans_N"/>
</dbReference>
<evidence type="ECO:0000256" key="4">
    <source>
        <dbReference type="ARBA" id="ARBA00022475"/>
    </source>
</evidence>
<dbReference type="InterPro" id="IPR023051">
    <property type="entry name" value="Kup"/>
</dbReference>
<feature type="domain" description="K+ potassium transporter integral membrane" evidence="13">
    <location>
        <begin position="16"/>
        <end position="462"/>
    </location>
</feature>
<feature type="transmembrane region" description="Helical" evidence="12">
    <location>
        <begin position="174"/>
        <end position="195"/>
    </location>
</feature>
<evidence type="ECO:0000256" key="11">
    <source>
        <dbReference type="ARBA" id="ARBA00023136"/>
    </source>
</evidence>
<feature type="transmembrane region" description="Helical" evidence="12">
    <location>
        <begin position="144"/>
        <end position="162"/>
    </location>
</feature>
<keyword evidence="11 12" id="KW-0472">Membrane</keyword>
<comment type="subcellular location">
    <subcellularLocation>
        <location evidence="12">Cell membrane</location>
        <topology evidence="12">Multi-pass membrane protein</topology>
    </subcellularLocation>
    <subcellularLocation>
        <location evidence="1">Membrane</location>
        <topology evidence="1">Multi-pass membrane protein</topology>
    </subcellularLocation>
</comment>
<gene>
    <name evidence="12" type="primary">kup</name>
    <name evidence="15" type="ORF">F8O02_06495</name>
</gene>
<dbReference type="HAMAP" id="MF_01522">
    <property type="entry name" value="Kup"/>
    <property type="match status" value="1"/>
</dbReference>
<dbReference type="GO" id="GO:0015079">
    <property type="term" value="F:potassium ion transmembrane transporter activity"/>
    <property type="evidence" value="ECO:0007669"/>
    <property type="project" value="UniProtKB-UniRule"/>
</dbReference>
<dbReference type="Pfam" id="PF02705">
    <property type="entry name" value="K_trans"/>
    <property type="match status" value="1"/>
</dbReference>
<evidence type="ECO:0000256" key="7">
    <source>
        <dbReference type="ARBA" id="ARBA00022847"/>
    </source>
</evidence>
<organism evidence="15 16">
    <name type="scientific">Pseudoclavibacter caeni</name>
    <dbReference type="NCBI Taxonomy" id="908846"/>
    <lineage>
        <taxon>Bacteria</taxon>
        <taxon>Bacillati</taxon>
        <taxon>Actinomycetota</taxon>
        <taxon>Actinomycetes</taxon>
        <taxon>Micrococcales</taxon>
        <taxon>Microbacteriaceae</taxon>
        <taxon>Pseudoclavibacter</taxon>
    </lineage>
</organism>
<feature type="transmembrane region" description="Helical" evidence="12">
    <location>
        <begin position="103"/>
        <end position="124"/>
    </location>
</feature>
<evidence type="ECO:0000256" key="9">
    <source>
        <dbReference type="ARBA" id="ARBA00022989"/>
    </source>
</evidence>
<feature type="transmembrane region" description="Helical" evidence="12">
    <location>
        <begin position="12"/>
        <end position="33"/>
    </location>
</feature>
<proteinExistence type="inferred from homology"/>
<dbReference type="GO" id="GO:0005886">
    <property type="term" value="C:plasma membrane"/>
    <property type="evidence" value="ECO:0007669"/>
    <property type="project" value="UniProtKB-SubCell"/>
</dbReference>
<evidence type="ECO:0000313" key="16">
    <source>
        <dbReference type="Proteomes" id="UP000481339"/>
    </source>
</evidence>
<keyword evidence="3 12" id="KW-0813">Transport</keyword>
<evidence type="ECO:0000256" key="12">
    <source>
        <dbReference type="HAMAP-Rule" id="MF_01522"/>
    </source>
</evidence>
<feature type="transmembrane region" description="Helical" evidence="12">
    <location>
        <begin position="369"/>
        <end position="391"/>
    </location>
</feature>
<keyword evidence="8 12" id="KW-0630">Potassium</keyword>
<keyword evidence="16" id="KW-1185">Reference proteome</keyword>
<sequence>MSAVLDRGRGPLLPLVLGAVGVVFGDIGTSPLYTLRTVLTAHPGLDVDAPTVLGVVSMIIWLLVSIVTATYVGIITRADNQGEGGILSLAAMIGRKLGRRPRVAGIAIGVAVVGASLFLGDSVITPAISVLSASEGLAVVDPDLAGWAVPISVTVLALLFAVQRRGTSSIGRAFGPIMVLWFSMLAVLGAAWLATDPAILQALSPTWAISLAVRHPLSAFLALGAAVLAVTGAEALYADLGHFGRRPITLGWLAIVFPALVLVYLGQGAMLLQHPDALANPFFRMAPSWALVPLVILATLATVIASQAVISGAFSIVRQAVRLSLLPRVHIVQTSREHGGQIYLPAVNLLLFLGVLALVTGFGTSDRLASAYGLAVTGTLVLELTLFLVFARGVWHWHWWRVMLMAVGIGGLELALFAANLPKILAGGWLPVLISASVCLVMFTWQRGSRITFGRRHELEGPIGALVDEVHSGGIDRVPGVAVYPHGDLATTPLALRASLEFTHALHEHVVIVAMKTVGVPHVPDRERIAIDHLVDTDDGIVQLVCRVGFNDSQDVPAALRLAAGTAPELDFDPAEATYVLSVFRIEPGDLTGAQAWPRWQRRLFRVLERLSTNRTQAFHLPPERTIVMGAEVQV</sequence>
<accession>A0A7C8BU36</accession>
<keyword evidence="5 12" id="KW-0633">Potassium transport</keyword>
<evidence type="ECO:0000256" key="2">
    <source>
        <dbReference type="ARBA" id="ARBA00007019"/>
    </source>
</evidence>
<comment type="caution">
    <text evidence="15">The sequence shown here is derived from an EMBL/GenBank/DDBJ whole genome shotgun (WGS) entry which is preliminary data.</text>
</comment>
<evidence type="ECO:0000256" key="8">
    <source>
        <dbReference type="ARBA" id="ARBA00022958"/>
    </source>
</evidence>
<dbReference type="EMBL" id="WBKA01000004">
    <property type="protein sequence ID" value="KAB1632023.1"/>
    <property type="molecule type" value="Genomic_DNA"/>
</dbReference>
<evidence type="ECO:0000256" key="10">
    <source>
        <dbReference type="ARBA" id="ARBA00023065"/>
    </source>
</evidence>
<feature type="transmembrane region" description="Helical" evidence="12">
    <location>
        <begin position="215"/>
        <end position="238"/>
    </location>
</feature>
<feature type="domain" description="K+ potassium transporter C-terminal" evidence="14">
    <location>
        <begin position="479"/>
        <end position="634"/>
    </location>
</feature>
<feature type="transmembrane region" description="Helical" evidence="12">
    <location>
        <begin position="250"/>
        <end position="270"/>
    </location>
</feature>
<comment type="function">
    <text evidence="12">Transport of potassium into the cell. Likely operates as a K(+):H(+) symporter.</text>
</comment>
<evidence type="ECO:0000256" key="6">
    <source>
        <dbReference type="ARBA" id="ARBA00022692"/>
    </source>
</evidence>
<evidence type="ECO:0000256" key="1">
    <source>
        <dbReference type="ARBA" id="ARBA00004141"/>
    </source>
</evidence>
<keyword evidence="6 12" id="KW-0812">Transmembrane</keyword>
<feature type="transmembrane region" description="Helical" evidence="12">
    <location>
        <begin position="53"/>
        <end position="74"/>
    </location>
</feature>
<feature type="transmembrane region" description="Helical" evidence="12">
    <location>
        <begin position="342"/>
        <end position="363"/>
    </location>
</feature>
<reference evidence="15 16" key="1">
    <citation type="submission" date="2019-09" db="EMBL/GenBank/DDBJ databases">
        <title>Phylogeny of genus Pseudoclavibacter and closely related genus.</title>
        <authorList>
            <person name="Li Y."/>
        </authorList>
    </citation>
    <scope>NUCLEOTIDE SEQUENCE [LARGE SCALE GENOMIC DNA]</scope>
    <source>
        <strain evidence="15 16">JCM 16921</strain>
    </source>
</reference>